<accession>F9WN71</accession>
<evidence type="ECO:0000313" key="2">
    <source>
        <dbReference type="Proteomes" id="UP000009027"/>
    </source>
</evidence>
<dbReference type="EMBL" id="CAEX01002339">
    <property type="protein sequence ID" value="CCD18986.1"/>
    <property type="molecule type" value="Genomic_DNA"/>
</dbReference>
<organism evidence="1 2">
    <name type="scientific">Trypanosoma vivax (strain Y486)</name>
    <dbReference type="NCBI Taxonomy" id="1055687"/>
    <lineage>
        <taxon>Eukaryota</taxon>
        <taxon>Discoba</taxon>
        <taxon>Euglenozoa</taxon>
        <taxon>Kinetoplastea</taxon>
        <taxon>Metakinetoplastina</taxon>
        <taxon>Trypanosomatida</taxon>
        <taxon>Trypanosomatidae</taxon>
        <taxon>Trypanosoma</taxon>
        <taxon>Duttonella</taxon>
    </lineage>
</organism>
<proteinExistence type="predicted"/>
<dbReference type="SUPFAM" id="SSF55394">
    <property type="entry name" value="Bactericidal permeability-increasing protein, BPI"/>
    <property type="match status" value="1"/>
</dbReference>
<dbReference type="InterPro" id="IPR017943">
    <property type="entry name" value="Bactericidal_perm-incr_a/b_dom"/>
</dbReference>
<reference evidence="1 2" key="1">
    <citation type="journal article" date="2012" name="Proc. Natl. Acad. Sci. U.S.A.">
        <title>Antigenic diversity is generated by distinct evolutionary mechanisms in African trypanosome species.</title>
        <authorList>
            <person name="Jackson A.P."/>
            <person name="Berry A."/>
            <person name="Aslett M."/>
            <person name="Allison H.C."/>
            <person name="Burton P."/>
            <person name="Vavrova-Anderson J."/>
            <person name="Brown R."/>
            <person name="Browne H."/>
            <person name="Corton N."/>
            <person name="Hauser H."/>
            <person name="Gamble J."/>
            <person name="Gilderthorp R."/>
            <person name="Marcello L."/>
            <person name="McQuillan J."/>
            <person name="Otto T.D."/>
            <person name="Quail M.A."/>
            <person name="Sanders M.J."/>
            <person name="van Tonder A."/>
            <person name="Ginger M.L."/>
            <person name="Field M.C."/>
            <person name="Barry J.D."/>
            <person name="Hertz-Fowler C."/>
            <person name="Berriman M."/>
        </authorList>
    </citation>
    <scope>NUCLEOTIDE SEQUENCE</scope>
    <source>
        <strain evidence="1 2">Y486</strain>
    </source>
</reference>
<gene>
    <name evidence="1" type="ORF">TvY486_0016960</name>
</gene>
<dbReference type="VEuPathDB" id="TriTrypDB:TvY486_0016960"/>
<dbReference type="AlphaFoldDB" id="F9WN71"/>
<sequence>MAGSIIVLAVSTATERTRATEEDASHEYSQLRNDFFVTASLASLNKVLDFILSKSTVSLSVSIPAANNSSLLENVYPNVYNLCPGSLLELVFTPSGALCLEAMGKDDINVFCVDVSVGLGMRSAGSAVHDVLGLWLNVTAGVAGLTLEQGNRVRFTLARVEFTINAATPMVQYRRSMLCRWGGNMRPFSRSVVIPYFNNHVKGISIPFNMANPFPSVLNGTVSLWLVGAACDSIAAFSVRNI</sequence>
<dbReference type="GO" id="GO:0008289">
    <property type="term" value="F:lipid binding"/>
    <property type="evidence" value="ECO:0007669"/>
    <property type="project" value="InterPro"/>
</dbReference>
<dbReference type="Proteomes" id="UP000009027">
    <property type="component" value="Unassembled WGS sequence"/>
</dbReference>
<name>F9WN71_TRYVY</name>
<protein>
    <submittedName>
        <fullName evidence="1">Uncharacterized protein</fullName>
    </submittedName>
</protein>
<keyword evidence="2" id="KW-1185">Reference proteome</keyword>
<evidence type="ECO:0000313" key="1">
    <source>
        <dbReference type="EMBL" id="CCD18986.1"/>
    </source>
</evidence>